<dbReference type="PROSITE" id="PS51366">
    <property type="entry name" value="MI"/>
    <property type="match status" value="1"/>
</dbReference>
<feature type="compositionally biased region" description="Acidic residues" evidence="4">
    <location>
        <begin position="253"/>
        <end position="294"/>
    </location>
</feature>
<dbReference type="InterPro" id="IPR050781">
    <property type="entry name" value="CWC22_splicing_factor"/>
</dbReference>
<feature type="compositionally biased region" description="Acidic residues" evidence="4">
    <location>
        <begin position="171"/>
        <end position="180"/>
    </location>
</feature>
<sequence>MSANEFNLFDKHLFKMTKPWRTKMPPLKSMSRKERRKEERKLKKARKDAFAHRNYDRLKDLKDLDTAFKAKNQQEKKERLKVKEKKKKVAQVEAKKEQEDTRVKGLKLAIQKDEKELKQLEKNLKFRKKKGVKNLPSSFMKDGLDYILDVTDSEKIKTLEDVVPGYVKGSDDDDDSESDNEMNLKMDTEIEEESGSDDDEADQKSSNESKDIQKALNPIIKQKNDPAKKDSKKVSFASTHLQSKTAGKNMNFSDDDDDNDEEEEEDEDFDEGEEGESDELEEFLAGEDDDDDELETKPSRKRPREEADNELREDVYGRLRDREGNIVKPTETGTYIPPAKRLLLSAGQNEALHKKLKGLINKVSEGSMQAISSQIEALYLDNSRADVNETMFAIILESVVTPVACPERLVTELTMLITILSCNIGSEVGAFFIQKLAKKFDDLLREPDYGHGKLMENVLLLIANLYNFKLFHSKLVFDIMDKFVSTFNERDIEVLLLLLKTVGFKLRKDDPLRLKQVILDIQAKARAAESSSGGTMQSRIRFMLDILMAVRNNNMRKIPNYDSSHIEHLKKIIKTFIKVQGEDELNISLEDLLKADQIGRWWIVGSAWEGRKDPLDSIKEAKSKTETSLSGTFSKQMMKLAKQQGMNTEIRRHIFCILGTSEDYEDAFARLIRMGLNHSQEREIIHVLLHCCLNEKEYNPFYGYLAEKFCVFDRRFMITIQFSIWDKFKEVDKLDKLSRNKLSRLISHLLIAKALSLSIFKVIEFGMESKKMIRLLVHILTEIFTSCNETSVHEIFERIAPFPKLKTLRQGLQVFMRIHFKETKGQAGALLQERIEKADSAMFSHQTSNMLL</sequence>
<feature type="region of interest" description="Disordered" evidence="4">
    <location>
        <begin position="163"/>
        <end position="313"/>
    </location>
</feature>
<feature type="compositionally biased region" description="Basic and acidic residues" evidence="4">
    <location>
        <begin position="202"/>
        <end position="213"/>
    </location>
</feature>
<feature type="domain" description="MI" evidence="5">
    <location>
        <begin position="649"/>
        <end position="765"/>
    </location>
</feature>
<dbReference type="SUPFAM" id="SSF48371">
    <property type="entry name" value="ARM repeat"/>
    <property type="match status" value="1"/>
</dbReference>
<proteinExistence type="inferred from homology"/>
<keyword evidence="3" id="KW-0539">Nucleus</keyword>
<dbReference type="GO" id="GO:0005730">
    <property type="term" value="C:nucleolus"/>
    <property type="evidence" value="ECO:0007669"/>
    <property type="project" value="UniProtKB-SubCell"/>
</dbReference>
<dbReference type="Gene3D" id="1.25.40.180">
    <property type="match status" value="1"/>
</dbReference>
<feature type="compositionally biased region" description="Basic residues" evidence="4">
    <location>
        <begin position="79"/>
        <end position="89"/>
    </location>
</feature>
<name>A0A9W3BM96_BIOGL</name>
<evidence type="ECO:0000313" key="7">
    <source>
        <dbReference type="RefSeq" id="XP_055900544.1"/>
    </source>
</evidence>
<feature type="compositionally biased region" description="Basic and acidic residues" evidence="4">
    <location>
        <begin position="295"/>
        <end position="313"/>
    </location>
</feature>
<evidence type="ECO:0000256" key="3">
    <source>
        <dbReference type="ARBA" id="ARBA00023242"/>
    </source>
</evidence>
<comment type="subcellular location">
    <subcellularLocation>
        <location evidence="1">Nucleus</location>
        <location evidence="1">Nucleolus</location>
    </subcellularLocation>
</comment>
<feature type="compositionally biased region" description="Basic and acidic residues" evidence="4">
    <location>
        <begin position="36"/>
        <end position="49"/>
    </location>
</feature>
<dbReference type="Proteomes" id="UP001165740">
    <property type="component" value="Chromosome 1"/>
</dbReference>
<feature type="compositionally biased region" description="Basic and acidic residues" evidence="4">
    <location>
        <begin position="222"/>
        <end position="233"/>
    </location>
</feature>
<evidence type="ECO:0000256" key="2">
    <source>
        <dbReference type="ARBA" id="ARBA00006856"/>
    </source>
</evidence>
<feature type="region of interest" description="Disordered" evidence="4">
    <location>
        <begin position="20"/>
        <end position="49"/>
    </location>
</feature>
<reference evidence="7" key="1">
    <citation type="submission" date="2025-08" db="UniProtKB">
        <authorList>
            <consortium name="RefSeq"/>
        </authorList>
    </citation>
    <scope>IDENTIFICATION</scope>
</reference>
<dbReference type="InterPro" id="IPR003890">
    <property type="entry name" value="MIF4G-like_typ-3"/>
</dbReference>
<dbReference type="FunFam" id="1.25.40.180:FF:000032">
    <property type="entry name" value="Nucleolar MIF4G domain-containing protein 1"/>
    <property type="match status" value="1"/>
</dbReference>
<feature type="compositionally biased region" description="Polar residues" evidence="4">
    <location>
        <begin position="236"/>
        <end position="250"/>
    </location>
</feature>
<evidence type="ECO:0000256" key="1">
    <source>
        <dbReference type="ARBA" id="ARBA00004604"/>
    </source>
</evidence>
<dbReference type="PANTHER" id="PTHR18034">
    <property type="entry name" value="CELL CYCLE CONTROL PROTEIN CWF22-RELATED"/>
    <property type="match status" value="1"/>
</dbReference>
<accession>A0A9W3BM96</accession>
<dbReference type="OMA" id="MQYYAKK"/>
<feature type="compositionally biased region" description="Acidic residues" evidence="4">
    <location>
        <begin position="189"/>
        <end position="201"/>
    </location>
</feature>
<dbReference type="Pfam" id="PF02847">
    <property type="entry name" value="MA3"/>
    <property type="match status" value="1"/>
</dbReference>
<dbReference type="InterPro" id="IPR016024">
    <property type="entry name" value="ARM-type_fold"/>
</dbReference>
<evidence type="ECO:0000259" key="5">
    <source>
        <dbReference type="PROSITE" id="PS51366"/>
    </source>
</evidence>
<feature type="compositionally biased region" description="Basic and acidic residues" evidence="4">
    <location>
        <begin position="93"/>
        <end position="102"/>
    </location>
</feature>
<dbReference type="AlphaFoldDB" id="A0A9W3BM96"/>
<dbReference type="RefSeq" id="XP_055900544.1">
    <property type="nucleotide sequence ID" value="XM_056044569.1"/>
</dbReference>
<dbReference type="OrthoDB" id="10260961at2759"/>
<evidence type="ECO:0000256" key="4">
    <source>
        <dbReference type="SAM" id="MobiDB-lite"/>
    </source>
</evidence>
<comment type="similarity">
    <text evidence="2">Belongs to the CWC22 family.</text>
</comment>
<dbReference type="GeneID" id="106079411"/>
<dbReference type="SMART" id="SM00544">
    <property type="entry name" value="MA3"/>
    <property type="match status" value="1"/>
</dbReference>
<dbReference type="GO" id="GO:0003723">
    <property type="term" value="F:RNA binding"/>
    <property type="evidence" value="ECO:0007669"/>
    <property type="project" value="InterPro"/>
</dbReference>
<protein>
    <submittedName>
        <fullName evidence="7">Nucleolar MIF4G domain-containing protein 1-like isoform X1</fullName>
    </submittedName>
</protein>
<dbReference type="GO" id="GO:0042274">
    <property type="term" value="P:ribosomal small subunit biogenesis"/>
    <property type="evidence" value="ECO:0007669"/>
    <property type="project" value="TreeGrafter"/>
</dbReference>
<dbReference type="Pfam" id="PF02854">
    <property type="entry name" value="MIF4G"/>
    <property type="match status" value="1"/>
</dbReference>
<dbReference type="PANTHER" id="PTHR18034:SF4">
    <property type="entry name" value="NUCLEOLAR MIF4G DOMAIN-CONTAINING PROTEIN 1"/>
    <property type="match status" value="1"/>
</dbReference>
<dbReference type="SMART" id="SM00543">
    <property type="entry name" value="MIF4G"/>
    <property type="match status" value="1"/>
</dbReference>
<evidence type="ECO:0000313" key="6">
    <source>
        <dbReference type="Proteomes" id="UP001165740"/>
    </source>
</evidence>
<organism evidence="6 7">
    <name type="scientific">Biomphalaria glabrata</name>
    <name type="common">Bloodfluke planorb</name>
    <name type="synonym">Freshwater snail</name>
    <dbReference type="NCBI Taxonomy" id="6526"/>
    <lineage>
        <taxon>Eukaryota</taxon>
        <taxon>Metazoa</taxon>
        <taxon>Spiralia</taxon>
        <taxon>Lophotrochozoa</taxon>
        <taxon>Mollusca</taxon>
        <taxon>Gastropoda</taxon>
        <taxon>Heterobranchia</taxon>
        <taxon>Euthyneura</taxon>
        <taxon>Panpulmonata</taxon>
        <taxon>Hygrophila</taxon>
        <taxon>Lymnaeoidea</taxon>
        <taxon>Planorbidae</taxon>
        <taxon>Biomphalaria</taxon>
    </lineage>
</organism>
<keyword evidence="6" id="KW-1185">Reference proteome</keyword>
<feature type="region of interest" description="Disordered" evidence="4">
    <location>
        <begin position="77"/>
        <end position="102"/>
    </location>
</feature>
<gene>
    <name evidence="7" type="primary">LOC106079411</name>
</gene>
<dbReference type="InterPro" id="IPR003891">
    <property type="entry name" value="Initiation_fac_eIF4g_MI"/>
</dbReference>